<dbReference type="Proteomes" id="UP000007967">
    <property type="component" value="Chromosome"/>
</dbReference>
<evidence type="ECO:0000313" key="1">
    <source>
        <dbReference type="EMBL" id="ADB36066.1"/>
    </source>
</evidence>
<evidence type="ECO:0000313" key="2">
    <source>
        <dbReference type="Proteomes" id="UP000007967"/>
    </source>
</evidence>
<dbReference type="RefSeq" id="WP_012924618.1">
    <property type="nucleotide sequence ID" value="NC_013729.1"/>
</dbReference>
<accession>D2Q555</accession>
<organism evidence="1 2">
    <name type="scientific">Kribbella flavida (strain DSM 17836 / JCM 10339 / NBRC 14399)</name>
    <dbReference type="NCBI Taxonomy" id="479435"/>
    <lineage>
        <taxon>Bacteria</taxon>
        <taxon>Bacillati</taxon>
        <taxon>Actinomycetota</taxon>
        <taxon>Actinomycetes</taxon>
        <taxon>Propionibacteriales</taxon>
        <taxon>Kribbellaceae</taxon>
        <taxon>Kribbella</taxon>
    </lineage>
</organism>
<gene>
    <name evidence="1" type="ordered locus">Kfla_7078</name>
</gene>
<keyword evidence="2" id="KW-1185">Reference proteome</keyword>
<dbReference type="HOGENOM" id="CLU_2683032_0_0_11"/>
<dbReference type="KEGG" id="kfl:Kfla_7078"/>
<dbReference type="EMBL" id="CP001736">
    <property type="protein sequence ID" value="ADB36066.1"/>
    <property type="molecule type" value="Genomic_DNA"/>
</dbReference>
<protein>
    <submittedName>
        <fullName evidence="1">Uncharacterized protein</fullName>
    </submittedName>
</protein>
<sequence>MDDLANAARFGKATICRGYASEEQSSNDARPGLSDIEIPATEIQSWSTGRGGQFCGLPILSGCPMRRGDDARGG</sequence>
<reference evidence="2" key="1">
    <citation type="submission" date="2009-09" db="EMBL/GenBank/DDBJ databases">
        <title>The complete genome of Kribbella flavida DSM 17836.</title>
        <authorList>
            <consortium name="US DOE Joint Genome Institute (JGI-PGF)"/>
            <person name="Lucas S."/>
            <person name="Copeland A."/>
            <person name="Lapidus A."/>
            <person name="Glavina del Rio T."/>
            <person name="Dalin E."/>
            <person name="Tice H."/>
            <person name="Bruce D."/>
            <person name="Goodwin L."/>
            <person name="Pitluck S."/>
            <person name="Kyrpides N."/>
            <person name="Mavromatis K."/>
            <person name="Ivanova N."/>
            <person name="Saunders E."/>
            <person name="Brettin T."/>
            <person name="Detter J.C."/>
            <person name="Han C."/>
            <person name="Larimer F."/>
            <person name="Land M."/>
            <person name="Hauser L."/>
            <person name="Markowitz V."/>
            <person name="Cheng J.-F."/>
            <person name="Hugenholtz P."/>
            <person name="Woyke T."/>
            <person name="Wu D."/>
            <person name="Pukall R."/>
            <person name="Klenk H.-P."/>
            <person name="Eisen J.A."/>
        </authorList>
    </citation>
    <scope>NUCLEOTIDE SEQUENCE [LARGE SCALE GENOMIC DNA]</scope>
    <source>
        <strain evidence="2">DSM 17836 / JCM 10339 / NBRC 14399</strain>
    </source>
</reference>
<reference evidence="1 2" key="2">
    <citation type="journal article" date="2010" name="Stand. Genomic Sci.">
        <title>Complete genome sequence of Kribbella flavida type strain (IFO 14399).</title>
        <authorList>
            <person name="Pukall R."/>
            <person name="Lapidus A."/>
            <person name="Glavina Del Rio T."/>
            <person name="Copeland A."/>
            <person name="Tice H."/>
            <person name="Cheng J.-F."/>
            <person name="Lucas S."/>
            <person name="Chen F."/>
            <person name="Nolan M."/>
            <person name="LaButti K."/>
            <person name="Pati A."/>
            <person name="Ivanova N."/>
            <person name="Mavrommatis K."/>
            <person name="Mikhailova N."/>
            <person name="Pitluck S."/>
            <person name="Bruce D."/>
            <person name="Goodwin L."/>
            <person name="Land M."/>
            <person name="Hauser L."/>
            <person name="Chang Y.-J."/>
            <person name="Jeffries C.D."/>
            <person name="Chen A."/>
            <person name="Palaniappan K."/>
            <person name="Chain P."/>
            <person name="Rohde M."/>
            <person name="Goeker M."/>
            <person name="Bristow J."/>
            <person name="Eisen J.A."/>
            <person name="Markowitz V."/>
            <person name="Hugenholtz P."/>
            <person name="Kyrpides N.C."/>
            <person name="Klenk H.-P."/>
            <person name="Brettin T."/>
        </authorList>
    </citation>
    <scope>NUCLEOTIDE SEQUENCE [LARGE SCALE GENOMIC DNA]</scope>
    <source>
        <strain evidence="2">DSM 17836 / JCM 10339 / NBRC 14399</strain>
    </source>
</reference>
<proteinExistence type="predicted"/>
<name>D2Q555_KRIFD</name>
<dbReference type="AlphaFoldDB" id="D2Q555"/>